<proteinExistence type="predicted"/>
<protein>
    <submittedName>
        <fullName evidence="2">Uncharacterized protein</fullName>
    </submittedName>
</protein>
<evidence type="ECO:0000313" key="3">
    <source>
        <dbReference type="Proteomes" id="UP000002028"/>
    </source>
</evidence>
<dbReference type="KEGG" id="sli:Slin_7026"/>
<keyword evidence="1" id="KW-1133">Transmembrane helix</keyword>
<keyword evidence="1" id="KW-0472">Membrane</keyword>
<keyword evidence="3" id="KW-1185">Reference proteome</keyword>
<evidence type="ECO:0000256" key="1">
    <source>
        <dbReference type="SAM" id="Phobius"/>
    </source>
</evidence>
<dbReference type="AlphaFoldDB" id="D2QVY7"/>
<keyword evidence="1" id="KW-0812">Transmembrane</keyword>
<geneLocation type="plasmid" evidence="2 3">
    <name>pSLIN04</name>
</geneLocation>
<keyword evidence="2" id="KW-0614">Plasmid</keyword>
<dbReference type="Proteomes" id="UP000002028">
    <property type="component" value="Plasmid pSLIN04"/>
</dbReference>
<feature type="transmembrane region" description="Helical" evidence="1">
    <location>
        <begin position="34"/>
        <end position="56"/>
    </location>
</feature>
<evidence type="ECO:0000313" key="2">
    <source>
        <dbReference type="EMBL" id="ADB42969.1"/>
    </source>
</evidence>
<dbReference type="HOGENOM" id="CLU_2810272_0_0_10"/>
<name>D2QVY7_SPILD</name>
<dbReference type="EMBL" id="CP001773">
    <property type="protein sequence ID" value="ADB42969.1"/>
    <property type="molecule type" value="Genomic_DNA"/>
</dbReference>
<accession>D2QVY7</accession>
<gene>
    <name evidence="2" type="ordered locus">Slin_7026</name>
</gene>
<organism evidence="2 3">
    <name type="scientific">Spirosoma linguale (strain ATCC 33905 / DSM 74 / LMG 10896 / Claus 1)</name>
    <dbReference type="NCBI Taxonomy" id="504472"/>
    <lineage>
        <taxon>Bacteria</taxon>
        <taxon>Pseudomonadati</taxon>
        <taxon>Bacteroidota</taxon>
        <taxon>Cytophagia</taxon>
        <taxon>Cytophagales</taxon>
        <taxon>Cytophagaceae</taxon>
        <taxon>Spirosoma</taxon>
    </lineage>
</organism>
<sequence length="67" mass="7408">MMMGVSTQAESGVAMMSRLLVIASGYVLGRCAMIVSGLLEVLSCLLVMFSYFLMLFRMIGHDTRVLR</sequence>
<reference evidence="2 3" key="1">
    <citation type="journal article" date="2010" name="Stand. Genomic Sci.">
        <title>Complete genome sequence of Spirosoma linguale type strain (1).</title>
        <authorList>
            <person name="Lail K."/>
            <person name="Sikorski J."/>
            <person name="Saunders E."/>
            <person name="Lapidus A."/>
            <person name="Glavina Del Rio T."/>
            <person name="Copeland A."/>
            <person name="Tice H."/>
            <person name="Cheng J.-F."/>
            <person name="Lucas S."/>
            <person name="Nolan M."/>
            <person name="Bruce D."/>
            <person name="Goodwin L."/>
            <person name="Pitluck S."/>
            <person name="Ivanova N."/>
            <person name="Mavromatis K."/>
            <person name="Ovchinnikova G."/>
            <person name="Pati A."/>
            <person name="Chen A."/>
            <person name="Palaniappan K."/>
            <person name="Land M."/>
            <person name="Hauser L."/>
            <person name="Chang Y.-J."/>
            <person name="Jeffries C.D."/>
            <person name="Chain P."/>
            <person name="Brettin T."/>
            <person name="Detter J.C."/>
            <person name="Schuetze A."/>
            <person name="Rohde M."/>
            <person name="Tindall B.J."/>
            <person name="Goeker M."/>
            <person name="Bristow J."/>
            <person name="Eisen J.A."/>
            <person name="Markowitz V."/>
            <person name="Hugenholtz P."/>
            <person name="Kyrpides N.C."/>
            <person name="Klenk H.-P."/>
            <person name="Chen F."/>
        </authorList>
    </citation>
    <scope>NUCLEOTIDE SEQUENCE [LARGE SCALE GENOMIC DNA]</scope>
    <source>
        <strain evidence="3">ATCC 33905 / DSM 74 / LMG 10896 / Claus 1</strain>
    </source>
</reference>